<proteinExistence type="evidence at transcript level"/>
<dbReference type="PROSITE" id="PS51233">
    <property type="entry name" value="VWFD"/>
    <property type="match status" value="1"/>
</dbReference>
<evidence type="ECO:0000259" key="4">
    <source>
        <dbReference type="PROSITE" id="PS51233"/>
    </source>
</evidence>
<feature type="signal peptide" evidence="3">
    <location>
        <begin position="1"/>
        <end position="17"/>
    </location>
</feature>
<dbReference type="GO" id="GO:0005615">
    <property type="term" value="C:extracellular space"/>
    <property type="evidence" value="ECO:0007669"/>
    <property type="project" value="TreeGrafter"/>
</dbReference>
<feature type="domain" description="VWFD" evidence="4">
    <location>
        <begin position="25"/>
        <end position="216"/>
    </location>
</feature>
<sequence length="218" mass="24107">MRNFAFIAVILFGLTVAIPFIEERPTCVVKGDPHHTTFDNVSYNFSGHCAYTMVEDAVHNPPLFSVTAENMFQSGEKNARVVGFTVTVNGRSLTARMGKNPGEVMFEDENNLKIQHSDDFWEGSDIHVIKETDDTRGEDRYLITTLVGVDVVWNGKYRIEISIEPSMGSAVVGMCGSANNDSKDDIKTRGGDVISSVDQPDIDNFANTWEVTNSCNTL</sequence>
<evidence type="ECO:0000256" key="1">
    <source>
        <dbReference type="ARBA" id="ARBA00023157"/>
    </source>
</evidence>
<evidence type="ECO:0000313" key="6">
    <source>
        <dbReference type="EMBL" id="ALR88616.1"/>
    </source>
</evidence>
<organism evidence="6">
    <name type="scientific">Saccoglossus kowalevskii</name>
    <name type="common">Acorn worm</name>
    <dbReference type="NCBI Taxonomy" id="10224"/>
    <lineage>
        <taxon>Eukaryota</taxon>
        <taxon>Metazoa</taxon>
        <taxon>Hemichordata</taxon>
        <taxon>Enteropneusta</taxon>
        <taxon>Harrimaniidae</taxon>
        <taxon>Saccoglossus</taxon>
    </lineage>
</organism>
<keyword evidence="2" id="KW-0325">Glycoprotein</keyword>
<dbReference type="EMBL" id="KT876112">
    <property type="protein sequence ID" value="ALR88610.1"/>
    <property type="molecule type" value="mRNA"/>
</dbReference>
<dbReference type="OrthoDB" id="160294at2759"/>
<dbReference type="Pfam" id="PF00094">
    <property type="entry name" value="VWD"/>
    <property type="match status" value="1"/>
</dbReference>
<dbReference type="AlphaFoldDB" id="A0A0U2M114"/>
<dbReference type="PANTHER" id="PTHR11339:SF386">
    <property type="entry name" value="HEMOLECTIN, ISOFORM A"/>
    <property type="match status" value="1"/>
</dbReference>
<dbReference type="SMART" id="SM00216">
    <property type="entry name" value="VWD"/>
    <property type="match status" value="1"/>
</dbReference>
<protein>
    <submittedName>
        <fullName evidence="5">von Willebrand type d domain protein-like m3</fullName>
    </submittedName>
    <submittedName>
        <fullName evidence="6">von Willebrand type d domain protein-like m9</fullName>
    </submittedName>
</protein>
<evidence type="ECO:0000256" key="2">
    <source>
        <dbReference type="ARBA" id="ARBA00023180"/>
    </source>
</evidence>
<dbReference type="InterPro" id="IPR001846">
    <property type="entry name" value="VWF_type-D"/>
</dbReference>
<accession>A0A0U2M114</accession>
<reference evidence="6" key="1">
    <citation type="journal article" date="2015" name="Nature">
        <title>Hemichordate genomes and deuterostome origins.</title>
        <authorList>
            <person name="Simakov O."/>
            <person name="Kawashima T."/>
            <person name="Marletaz F."/>
            <person name="Jenkins J."/>
            <person name="Koyanagi R."/>
            <person name="Mitros T."/>
            <person name="Hisata K."/>
            <person name="Bredeson J."/>
            <person name="Shoguchi E."/>
            <person name="Gyoja F."/>
            <person name="Yue J.X."/>
            <person name="Chen Y.C."/>
            <person name="Freeman R.M.Jr."/>
            <person name="Sasaki A."/>
            <person name="Hikosaka-Katayama T."/>
            <person name="Sato A."/>
            <person name="Fujie M."/>
            <person name="Baughman K.W."/>
            <person name="Levine J."/>
            <person name="Gonzalez P."/>
            <person name="Cameron C."/>
            <person name="Fritzenwanker J.H."/>
            <person name="Pani A.M."/>
            <person name="Goto H."/>
            <person name="Kanda M."/>
            <person name="Arakaki N."/>
            <person name="Yamasaki S."/>
            <person name="Qu J."/>
            <person name="Cree A."/>
            <person name="Ding Y."/>
            <person name="Dinh H.H."/>
            <person name="Dugan S."/>
            <person name="Holder M."/>
            <person name="Jhangiani S.N."/>
            <person name="Kovar C.L."/>
            <person name="Lee S.L."/>
            <person name="Lewis L.R."/>
            <person name="Morton D."/>
            <person name="Nazareth L.V."/>
            <person name="Okwuonu G."/>
            <person name="Santibanez J."/>
            <person name="Chen R."/>
            <person name="Richards S."/>
            <person name="Muzny D.M."/>
            <person name="Gillis A."/>
            <person name="Peshkin L."/>
            <person name="Wu M."/>
            <person name="Humphreys T."/>
            <person name="Su Y.H."/>
            <person name="Putnam N.H."/>
            <person name="Schmutz J."/>
            <person name="Fujiyama A."/>
            <person name="Yu J.K."/>
            <person name="Tagawa K."/>
            <person name="Worley K.C."/>
            <person name="Gibbs R.A."/>
            <person name="Kirschner M.W."/>
            <person name="Lowe C.J."/>
            <person name="Satoh N."/>
            <person name="Rokhsar D.S."/>
            <person name="Gerhart J."/>
        </authorList>
    </citation>
    <scope>NUCLEOTIDE SEQUENCE</scope>
</reference>
<keyword evidence="1" id="KW-1015">Disulfide bond</keyword>
<dbReference type="InterPro" id="IPR050780">
    <property type="entry name" value="Mucin_vWF_Thrombospondin_sf"/>
</dbReference>
<feature type="chain" id="PRO_5007437389" evidence="3">
    <location>
        <begin position="18"/>
        <end position="218"/>
    </location>
</feature>
<keyword evidence="3" id="KW-0732">Signal</keyword>
<dbReference type="PANTHER" id="PTHR11339">
    <property type="entry name" value="EXTRACELLULAR MATRIX GLYCOPROTEIN RELATED"/>
    <property type="match status" value="1"/>
</dbReference>
<dbReference type="GO" id="GO:0031012">
    <property type="term" value="C:extracellular matrix"/>
    <property type="evidence" value="ECO:0007669"/>
    <property type="project" value="TreeGrafter"/>
</dbReference>
<dbReference type="EMBL" id="KT876118">
    <property type="protein sequence ID" value="ALR88616.1"/>
    <property type="molecule type" value="mRNA"/>
</dbReference>
<name>A0A0U2M114_SACKO</name>
<evidence type="ECO:0000256" key="3">
    <source>
        <dbReference type="SAM" id="SignalP"/>
    </source>
</evidence>
<evidence type="ECO:0000313" key="5">
    <source>
        <dbReference type="EMBL" id="ALR88610.1"/>
    </source>
</evidence>